<comment type="similarity">
    <text evidence="1">Belongs to the multicopper oxidase family.</text>
</comment>
<dbReference type="Gene3D" id="2.60.40.420">
    <property type="entry name" value="Cupredoxins - blue copper proteins"/>
    <property type="match status" value="4"/>
</dbReference>
<dbReference type="InterPro" id="IPR011706">
    <property type="entry name" value="Cu-oxidase_C"/>
</dbReference>
<sequence>MASLGYPRGLKVCAALLAVFLARASGIDIFLEWNVALDYTIIPVTVEQPVITINGMFPGPLINATTNDFVHVNVFNNMDEPLLLTWNGIQQRLNSWQDGVSGTNCPIQPGKNWTSVFQTKDQIGSYFYFPSINFQKAAGGFGPIRVNNRNVIAVPFPKPEAEFDLLIGDWFYDSYNVKNQIKMASMADIITPDVILMNGKGPYGHSLSKAYESFTERLTDSGYQMLGVHSVSTSGFKIIRWFLVETEGSYTNQITPDSLDVHVGQSYSVLVTADQNEADYYIVASPLLLNTSSPGGFDGVGVLHYSNSLTPVNGPLPGGPDPFDLDSSVNQARSIRWNLTAGAARPNRQGAFNVTNVTLSQNFILDGSTAEIEGAQRYAANNVSYYTLNTPLKLADHFVNGSGFYQLDRFPVNSVNAKAAYGVSVVTGIHKGWMELVFVNSLNTMDVWHLDGFGFYAVGFGNGLWGPAEARKDYNIYDPVVRSTVQVYPNGWTAVYAFLDNPGMWNLRSQSLKNWYLSQELYIRVLDDDPNPAKERPPPNNLLLCGIFAGESEAPASEPGPAPSPGCVPFPRPENEFDLLLGDWYPENYKNLAYMLIDNFTIPLWILMNGKDPYLNTSTKVYESFTVAQGKTYRFRKSNVGNQWSFNFRIQNHHIGVLVTADQKAADYYVVATPKMVNTTKYGNLVGVGVLHYLNSSTMATGPLPRGPDPYDLQYSINQAKSIKWNMTTGAARPNPQGTFNVTNVTLSQTFILTGSRARDTNGFPYYTVNDVYPKRWTAVYAYLDNPGMWNLRSQCLKNWYLGQQLYLRVYDADPNPAQEKPPPDNLLLCVAFGHLAPPPPPSSTSVTSCSC</sequence>
<reference evidence="6" key="1">
    <citation type="submission" date="2018-10" db="EMBL/GenBank/DDBJ databases">
        <title>Population genomic analysis revealed the cold adaptation of white poplar.</title>
        <authorList>
            <person name="Liu Y.-J."/>
        </authorList>
    </citation>
    <scope>NUCLEOTIDE SEQUENCE [LARGE SCALE GENOMIC DNA]</scope>
    <source>
        <strain evidence="6">PAL-ZL1</strain>
    </source>
</reference>
<name>A0A4U5Q4T5_POPAL</name>
<dbReference type="InterPro" id="IPR045087">
    <property type="entry name" value="Cu-oxidase_fam"/>
</dbReference>
<dbReference type="PANTHER" id="PTHR11709">
    <property type="entry name" value="MULTI-COPPER OXIDASE"/>
    <property type="match status" value="1"/>
</dbReference>
<feature type="domain" description="Plastocyanin-like" evidence="3">
    <location>
        <begin position="165"/>
        <end position="307"/>
    </location>
</feature>
<evidence type="ECO:0000256" key="1">
    <source>
        <dbReference type="ARBA" id="ARBA00010609"/>
    </source>
</evidence>
<dbReference type="Pfam" id="PF07732">
    <property type="entry name" value="Cu-oxidase_3"/>
    <property type="match status" value="1"/>
</dbReference>
<accession>A0A4U5Q4T5</accession>
<dbReference type="InterPro" id="IPR001117">
    <property type="entry name" value="Cu-oxidase_2nd"/>
</dbReference>
<evidence type="ECO:0000259" key="3">
    <source>
        <dbReference type="Pfam" id="PF00394"/>
    </source>
</evidence>
<feature type="domain" description="Plastocyanin-like" evidence="4">
    <location>
        <begin position="769"/>
        <end position="813"/>
    </location>
</feature>
<dbReference type="InterPro" id="IPR008972">
    <property type="entry name" value="Cupredoxin"/>
</dbReference>
<feature type="domain" description="Plastocyanin-like" evidence="4">
    <location>
        <begin position="418"/>
        <end position="529"/>
    </location>
</feature>
<dbReference type="EMBL" id="RCHU01000451">
    <property type="protein sequence ID" value="TKS04749.1"/>
    <property type="molecule type" value="Genomic_DNA"/>
</dbReference>
<organism evidence="6">
    <name type="scientific">Populus alba</name>
    <name type="common">White poplar</name>
    <dbReference type="NCBI Taxonomy" id="43335"/>
    <lineage>
        <taxon>Eukaryota</taxon>
        <taxon>Viridiplantae</taxon>
        <taxon>Streptophyta</taxon>
        <taxon>Embryophyta</taxon>
        <taxon>Tracheophyta</taxon>
        <taxon>Spermatophyta</taxon>
        <taxon>Magnoliopsida</taxon>
        <taxon>eudicotyledons</taxon>
        <taxon>Gunneridae</taxon>
        <taxon>Pentapetalae</taxon>
        <taxon>rosids</taxon>
        <taxon>fabids</taxon>
        <taxon>Malpighiales</taxon>
        <taxon>Salicaceae</taxon>
        <taxon>Saliceae</taxon>
        <taxon>Populus</taxon>
    </lineage>
</organism>
<dbReference type="GO" id="GO:0016491">
    <property type="term" value="F:oxidoreductase activity"/>
    <property type="evidence" value="ECO:0007669"/>
    <property type="project" value="InterPro"/>
</dbReference>
<gene>
    <name evidence="6" type="ORF">D5086_0000139850</name>
</gene>
<dbReference type="SUPFAM" id="SSF49503">
    <property type="entry name" value="Cupredoxins"/>
    <property type="match status" value="4"/>
</dbReference>
<feature type="domain" description="Plastocyanin-like" evidence="5">
    <location>
        <begin position="46"/>
        <end position="150"/>
    </location>
</feature>
<comment type="caution">
    <text evidence="6">The sequence shown here is derived from an EMBL/GenBank/DDBJ whole genome shotgun (WGS) entry which is preliminary data.</text>
</comment>
<evidence type="ECO:0000259" key="4">
    <source>
        <dbReference type="Pfam" id="PF07731"/>
    </source>
</evidence>
<protein>
    <recommendedName>
        <fullName evidence="7">Monocopper oxidase-like protein SKU5</fullName>
    </recommendedName>
</protein>
<dbReference type="InterPro" id="IPR011707">
    <property type="entry name" value="Cu-oxidase-like_N"/>
</dbReference>
<evidence type="ECO:0008006" key="7">
    <source>
        <dbReference type="Google" id="ProtNLM"/>
    </source>
</evidence>
<evidence type="ECO:0000313" key="6">
    <source>
        <dbReference type="EMBL" id="TKS04749.1"/>
    </source>
</evidence>
<dbReference type="AlphaFoldDB" id="A0A4U5Q4T5"/>
<dbReference type="STRING" id="43335.A0A4U5Q4T5"/>
<dbReference type="PANTHER" id="PTHR11709:SF311">
    <property type="entry name" value="MONOCOPPER OXIDASE-LIKE PROTEIN SKU5"/>
    <property type="match status" value="1"/>
</dbReference>
<dbReference type="GO" id="GO:0005886">
    <property type="term" value="C:plasma membrane"/>
    <property type="evidence" value="ECO:0007669"/>
    <property type="project" value="TreeGrafter"/>
</dbReference>
<feature type="domain" description="Plastocyanin-like" evidence="3">
    <location>
        <begin position="579"/>
        <end position="655"/>
    </location>
</feature>
<dbReference type="Pfam" id="PF00394">
    <property type="entry name" value="Cu-oxidase"/>
    <property type="match status" value="2"/>
</dbReference>
<keyword evidence="2" id="KW-0325">Glycoprotein</keyword>
<evidence type="ECO:0000259" key="5">
    <source>
        <dbReference type="Pfam" id="PF07732"/>
    </source>
</evidence>
<evidence type="ECO:0000256" key="2">
    <source>
        <dbReference type="ARBA" id="ARBA00023180"/>
    </source>
</evidence>
<dbReference type="GO" id="GO:0005507">
    <property type="term" value="F:copper ion binding"/>
    <property type="evidence" value="ECO:0007669"/>
    <property type="project" value="InterPro"/>
</dbReference>
<proteinExistence type="inferred from homology"/>
<dbReference type="Pfam" id="PF07731">
    <property type="entry name" value="Cu-oxidase_2"/>
    <property type="match status" value="2"/>
</dbReference>